<dbReference type="eggNOG" id="KOG1075">
    <property type="taxonomic scope" value="Eukaryota"/>
</dbReference>
<feature type="region of interest" description="Disordered" evidence="1">
    <location>
        <begin position="159"/>
        <end position="200"/>
    </location>
</feature>
<dbReference type="Proteomes" id="UP000189701">
    <property type="component" value="Unplaced"/>
</dbReference>
<dbReference type="RefSeq" id="XP_009761559.1">
    <property type="nucleotide sequence ID" value="XM_009763257.1"/>
</dbReference>
<dbReference type="AlphaFoldDB" id="A0A1U7VGX3"/>
<dbReference type="InterPro" id="IPR036691">
    <property type="entry name" value="Endo/exonu/phosph_ase_sf"/>
</dbReference>
<accession>A0A1U7VGX3</accession>
<name>A0A1U7VGX3_NICSY</name>
<dbReference type="PANTHER" id="PTHR33710:SF79">
    <property type="entry name" value="OS06G0205337 PROTEIN"/>
    <property type="match status" value="1"/>
</dbReference>
<sequence length="558" mass="64046">MAIDDSPRVIEGFLARDPLIVDLKPNEETPIAIAWIFFQDLPPNFFSKEFVFSLAREVGRPLHVDLPTQNGTRSNCAKVKVEVNLLFNLPQRIKIVEEEDESGHEESKWIKIRYDYMPKYCKSCKKQGQKEEECWVINPQLRPFDEQDNDKGKKKEIIGTTVASTKQPNVPTEGASGSSKERNSSGKSVEDDLANTQANATVNPRGTIGVFTTVEDVSVEISGDVQLENVPTKVLKDTILQQSLGTGDQCEMVMKENKVDQHAMVPYVAEIQASGDQEQFQEEGDEEITTENVKAVARDADLSPRAEIRVEKRQESKARTKTILKLKEFYLEGQPHKSNDDQDTDLEHKIGGLPVHSHEYEDFAFCVNSYELFDQGYKGSPFTWWNGRPNAECIFKRLDRIFVNMQFQSMLPTIEVEHLIRTGSDHAPLLMTCGEQTSNFIKPFRFLNFWTEHATFMEVVRQNWEVDFIGDPFLMFKNKLKKVKIALSKWSKDTFGDIFKQFDMLEEIVKAKEKLFKEEPTIENKIVLQKPQTELKKYFEYRRAILEAKSWNDIVCGG</sequence>
<reference evidence="3" key="2">
    <citation type="submission" date="2025-08" db="UniProtKB">
        <authorList>
            <consortium name="RefSeq"/>
        </authorList>
    </citation>
    <scope>IDENTIFICATION</scope>
    <source>
        <tissue evidence="3">Leaf</tissue>
    </source>
</reference>
<evidence type="ECO:0000313" key="3">
    <source>
        <dbReference type="RefSeq" id="XP_009761559.1"/>
    </source>
</evidence>
<reference evidence="2" key="1">
    <citation type="journal article" date="2013" name="Genome Biol.">
        <title>Reference genomes and transcriptomes of Nicotiana sylvestris and Nicotiana tomentosiformis.</title>
        <authorList>
            <person name="Sierro N."/>
            <person name="Battey J.N."/>
            <person name="Ouadi S."/>
            <person name="Bovet L."/>
            <person name="Goepfert S."/>
            <person name="Bakaher N."/>
            <person name="Peitsch M.C."/>
            <person name="Ivanov N.V."/>
        </authorList>
    </citation>
    <scope>NUCLEOTIDE SEQUENCE [LARGE SCALE GENOMIC DNA]</scope>
</reference>
<evidence type="ECO:0000256" key="1">
    <source>
        <dbReference type="SAM" id="MobiDB-lite"/>
    </source>
</evidence>
<protein>
    <submittedName>
        <fullName evidence="3">Uncharacterized protein LOC104213719</fullName>
    </submittedName>
</protein>
<feature type="compositionally biased region" description="Basic and acidic residues" evidence="1">
    <location>
        <begin position="179"/>
        <end position="190"/>
    </location>
</feature>
<dbReference type="SUPFAM" id="SSF56219">
    <property type="entry name" value="DNase I-like"/>
    <property type="match status" value="1"/>
</dbReference>
<gene>
    <name evidence="3" type="primary">LOC104213719</name>
</gene>
<feature type="compositionally biased region" description="Polar residues" evidence="1">
    <location>
        <begin position="161"/>
        <end position="178"/>
    </location>
</feature>
<proteinExistence type="predicted"/>
<evidence type="ECO:0000313" key="2">
    <source>
        <dbReference type="Proteomes" id="UP000189701"/>
    </source>
</evidence>
<dbReference type="Gene3D" id="3.60.10.10">
    <property type="entry name" value="Endonuclease/exonuclease/phosphatase"/>
    <property type="match status" value="1"/>
</dbReference>
<organism evidence="2 3">
    <name type="scientific">Nicotiana sylvestris</name>
    <name type="common">Wood tobacco</name>
    <name type="synonym">South American tobacco</name>
    <dbReference type="NCBI Taxonomy" id="4096"/>
    <lineage>
        <taxon>Eukaryota</taxon>
        <taxon>Viridiplantae</taxon>
        <taxon>Streptophyta</taxon>
        <taxon>Embryophyta</taxon>
        <taxon>Tracheophyta</taxon>
        <taxon>Spermatophyta</taxon>
        <taxon>Magnoliopsida</taxon>
        <taxon>eudicotyledons</taxon>
        <taxon>Gunneridae</taxon>
        <taxon>Pentapetalae</taxon>
        <taxon>asterids</taxon>
        <taxon>lamiids</taxon>
        <taxon>Solanales</taxon>
        <taxon>Solanaceae</taxon>
        <taxon>Nicotianoideae</taxon>
        <taxon>Nicotianeae</taxon>
        <taxon>Nicotiana</taxon>
    </lineage>
</organism>
<dbReference type="PANTHER" id="PTHR33710">
    <property type="entry name" value="BNAC02G09200D PROTEIN"/>
    <property type="match status" value="1"/>
</dbReference>
<keyword evidence="2" id="KW-1185">Reference proteome</keyword>